<dbReference type="CDD" id="cd00087">
    <property type="entry name" value="FReD"/>
    <property type="match status" value="1"/>
</dbReference>
<evidence type="ECO:0000259" key="3">
    <source>
        <dbReference type="PROSITE" id="PS51406"/>
    </source>
</evidence>
<keyword evidence="2" id="KW-0732">Signal</keyword>
<keyword evidence="1" id="KW-0175">Coiled coil</keyword>
<feature type="coiled-coil region" evidence="1">
    <location>
        <begin position="48"/>
        <end position="83"/>
    </location>
</feature>
<dbReference type="PhylomeDB" id="Q16J78"/>
<dbReference type="SMART" id="SM00186">
    <property type="entry name" value="FBG"/>
    <property type="match status" value="1"/>
</dbReference>
<evidence type="ECO:0000256" key="1">
    <source>
        <dbReference type="SAM" id="Coils"/>
    </source>
</evidence>
<dbReference type="eggNOG" id="KOG2579">
    <property type="taxonomic scope" value="Eukaryota"/>
</dbReference>
<dbReference type="InterPro" id="IPR014716">
    <property type="entry name" value="Fibrinogen_a/b/g_C_1"/>
</dbReference>
<dbReference type="HOGENOM" id="CLU_038628_1_0_1"/>
<dbReference type="GO" id="GO:0005615">
    <property type="term" value="C:extracellular space"/>
    <property type="evidence" value="ECO:0007669"/>
    <property type="project" value="TreeGrafter"/>
</dbReference>
<dbReference type="PaxDb" id="7159-AAEL013417-PA"/>
<protein>
    <submittedName>
        <fullName evidence="4">AAEL013417-PA</fullName>
    </submittedName>
</protein>
<dbReference type="STRING" id="7159.Q16J78"/>
<name>Q16J78_AEDAE</name>
<dbReference type="InterPro" id="IPR002181">
    <property type="entry name" value="Fibrinogen_a/b/g_C_dom"/>
</dbReference>
<feature type="domain" description="Fibrinogen C-terminal" evidence="3">
    <location>
        <begin position="144"/>
        <end position="354"/>
    </location>
</feature>
<feature type="chain" id="PRO_5030175068" evidence="2">
    <location>
        <begin position="18"/>
        <end position="354"/>
    </location>
</feature>
<dbReference type="AlphaFoldDB" id="Q16J78"/>
<reference evidence="4" key="1">
    <citation type="submission" date="2005-10" db="EMBL/GenBank/DDBJ databases">
        <authorList>
            <person name="Loftus B.J."/>
            <person name="Nene V.M."/>
            <person name="Hannick L.I."/>
            <person name="Bidwell S."/>
            <person name="Haas B."/>
            <person name="Amedeo P."/>
            <person name="Orvis J."/>
            <person name="Wortman J.R."/>
            <person name="White O.R."/>
            <person name="Salzberg S."/>
            <person name="Shumway M."/>
            <person name="Koo H."/>
            <person name="Zhao Y."/>
            <person name="Holmes M."/>
            <person name="Miller J."/>
            <person name="Schatz M."/>
            <person name="Pop M."/>
            <person name="Pai G."/>
            <person name="Utterback T."/>
            <person name="Rogers Y.-H."/>
            <person name="Kravitz S."/>
            <person name="Fraser C.M."/>
        </authorList>
    </citation>
    <scope>NUCLEOTIDE SEQUENCE</scope>
    <source>
        <strain evidence="4">Liverpool</strain>
    </source>
</reference>
<dbReference type="Proteomes" id="UP000682892">
    <property type="component" value="Unassembled WGS sequence"/>
</dbReference>
<dbReference type="Gene3D" id="3.90.215.10">
    <property type="entry name" value="Gamma Fibrinogen, chain A, domain 1"/>
    <property type="match status" value="1"/>
</dbReference>
<evidence type="ECO:0000313" key="4">
    <source>
        <dbReference type="EMBL" id="EAT34324.1"/>
    </source>
</evidence>
<reference evidence="4" key="3">
    <citation type="submission" date="2012-09" db="EMBL/GenBank/DDBJ databases">
        <authorList>
            <consortium name="VectorBase"/>
        </authorList>
    </citation>
    <scope>NUCLEOTIDE SEQUENCE</scope>
    <source>
        <strain evidence="4">Liverpool</strain>
    </source>
</reference>
<dbReference type="InterPro" id="IPR036056">
    <property type="entry name" value="Fibrinogen-like_C"/>
</dbReference>
<dbReference type="PANTHER" id="PTHR19143:SF327">
    <property type="entry name" value="FI21813P1-RELATED"/>
    <property type="match status" value="1"/>
</dbReference>
<sequence>MSFKMIIFIPLAVICNAQMFYGVIVEAVPEVSSNDCGGIGCNLLFRKLQLLENEFRAVNADMKNLIERTYKQILERLDKLETTITHRLERFENERINQEDFRCKKQPNRNKVSDVTQEIEKSISQLQQTVEINFSTMKSDLKLIKTLVPDKSCKHLVSSKSGKFWLRPFSNENTIEVYCEQEKFGGGWLVFQRRFDGSVDFFRNWTHYKNGFGTVDGEFWLGLELLHRLTSDRRFELIVELEANNSTVKFARYDDFAIGSEEEMFALKKLGSFFGTARDALDFHRGMKFSTMDRANGNCSYNYAKGCMSAWWYGCGYTSDLNQPYVLTKRNIIHWAGFSFKEGLKSTTMMIREI</sequence>
<dbReference type="PANTHER" id="PTHR19143">
    <property type="entry name" value="FIBRINOGEN/TENASCIN/ANGIOPOEITIN"/>
    <property type="match status" value="1"/>
</dbReference>
<evidence type="ECO:0000256" key="2">
    <source>
        <dbReference type="SAM" id="SignalP"/>
    </source>
</evidence>
<dbReference type="OrthoDB" id="6145874at2759"/>
<dbReference type="SUPFAM" id="SSF56496">
    <property type="entry name" value="Fibrinogen C-terminal domain-like"/>
    <property type="match status" value="1"/>
</dbReference>
<proteinExistence type="predicted"/>
<dbReference type="Pfam" id="PF00147">
    <property type="entry name" value="Fibrinogen_C"/>
    <property type="match status" value="1"/>
</dbReference>
<organism evidence="4 5">
    <name type="scientific">Aedes aegypti</name>
    <name type="common">Yellowfever mosquito</name>
    <name type="synonym">Culex aegypti</name>
    <dbReference type="NCBI Taxonomy" id="7159"/>
    <lineage>
        <taxon>Eukaryota</taxon>
        <taxon>Metazoa</taxon>
        <taxon>Ecdysozoa</taxon>
        <taxon>Arthropoda</taxon>
        <taxon>Hexapoda</taxon>
        <taxon>Insecta</taxon>
        <taxon>Pterygota</taxon>
        <taxon>Neoptera</taxon>
        <taxon>Endopterygota</taxon>
        <taxon>Diptera</taxon>
        <taxon>Nematocera</taxon>
        <taxon>Culicoidea</taxon>
        <taxon>Culicidae</taxon>
        <taxon>Culicinae</taxon>
        <taxon>Aedini</taxon>
        <taxon>Aedes</taxon>
        <taxon>Stegomyia</taxon>
    </lineage>
</organism>
<dbReference type="OMA" id="CMSAWWY"/>
<reference evidence="4" key="2">
    <citation type="journal article" date="2007" name="Science">
        <title>Genome sequence of Aedes aegypti, a major arbovirus vector.</title>
        <authorList>
            <person name="Nene V."/>
            <person name="Wortman J.R."/>
            <person name="Lawson D."/>
            <person name="Haas B."/>
            <person name="Kodira C."/>
            <person name="Tu Z.J."/>
            <person name="Loftus B."/>
            <person name="Xi Z."/>
            <person name="Megy K."/>
            <person name="Grabherr M."/>
            <person name="Ren Q."/>
            <person name="Zdobnov E.M."/>
            <person name="Lobo N.F."/>
            <person name="Campbell K.S."/>
            <person name="Brown S.E."/>
            <person name="Bonaldo M.F."/>
            <person name="Zhu J."/>
            <person name="Sinkins S.P."/>
            <person name="Hogenkamp D.G."/>
            <person name="Amedeo P."/>
            <person name="Arensburger P."/>
            <person name="Atkinson P.W."/>
            <person name="Bidwell S."/>
            <person name="Biedler J."/>
            <person name="Birney E."/>
            <person name="Bruggner R.V."/>
            <person name="Costas J."/>
            <person name="Coy M.R."/>
            <person name="Crabtree J."/>
            <person name="Crawford M."/>
            <person name="Debruyn B."/>
            <person name="Decaprio D."/>
            <person name="Eiglmeier K."/>
            <person name="Eisenstadt E."/>
            <person name="El-Dorry H."/>
            <person name="Gelbart W.M."/>
            <person name="Gomes S.L."/>
            <person name="Hammond M."/>
            <person name="Hannick L.I."/>
            <person name="Hogan J.R."/>
            <person name="Holmes M.H."/>
            <person name="Jaffe D."/>
            <person name="Johnston J.S."/>
            <person name="Kennedy R.C."/>
            <person name="Koo H."/>
            <person name="Kravitz S."/>
            <person name="Kriventseva E.V."/>
            <person name="Kulp D."/>
            <person name="Labutti K."/>
            <person name="Lee E."/>
            <person name="Li S."/>
            <person name="Lovin D.D."/>
            <person name="Mao C."/>
            <person name="Mauceli E."/>
            <person name="Menck C.F."/>
            <person name="Miller J.R."/>
            <person name="Montgomery P."/>
            <person name="Mori A."/>
            <person name="Nascimento A.L."/>
            <person name="Naveira H.F."/>
            <person name="Nusbaum C."/>
            <person name="O'leary S."/>
            <person name="Orvis J."/>
            <person name="Pertea M."/>
            <person name="Quesneville H."/>
            <person name="Reidenbach K.R."/>
            <person name="Rogers Y.H."/>
            <person name="Roth C.W."/>
            <person name="Schneider J.R."/>
            <person name="Schatz M."/>
            <person name="Shumway M."/>
            <person name="Stanke M."/>
            <person name="Stinson E.O."/>
            <person name="Tubio J.M."/>
            <person name="Vanzee J.P."/>
            <person name="Verjovski-Almeida S."/>
            <person name="Werner D."/>
            <person name="White O."/>
            <person name="Wyder S."/>
            <person name="Zeng Q."/>
            <person name="Zhao Q."/>
            <person name="Zhao Y."/>
            <person name="Hill C.A."/>
            <person name="Raikhel A.S."/>
            <person name="Soares M.B."/>
            <person name="Knudson D.L."/>
            <person name="Lee N.H."/>
            <person name="Galagan J."/>
            <person name="Salzberg S.L."/>
            <person name="Paulsen I.T."/>
            <person name="Dimopoulos G."/>
            <person name="Collins F.H."/>
            <person name="Birren B."/>
            <person name="Fraser-Liggett C.M."/>
            <person name="Severson D.W."/>
        </authorList>
    </citation>
    <scope>NUCLEOTIDE SEQUENCE [LARGE SCALE GENOMIC DNA]</scope>
    <source>
        <strain evidence="4">Liverpool</strain>
    </source>
</reference>
<dbReference type="EMBL" id="CH478027">
    <property type="protein sequence ID" value="EAT34324.1"/>
    <property type="molecule type" value="Genomic_DNA"/>
</dbReference>
<accession>Q16J78</accession>
<dbReference type="InterPro" id="IPR050373">
    <property type="entry name" value="Fibrinogen_C-term_domain"/>
</dbReference>
<dbReference type="VEuPathDB" id="VectorBase:AAEL013417"/>
<dbReference type="KEGG" id="aag:5577937"/>
<feature type="signal peptide" evidence="2">
    <location>
        <begin position="1"/>
        <end position="17"/>
    </location>
</feature>
<gene>
    <name evidence="4" type="ORF">AaeL_AAEL013417</name>
</gene>
<evidence type="ECO:0000313" key="5">
    <source>
        <dbReference type="Proteomes" id="UP000682892"/>
    </source>
</evidence>
<dbReference type="PROSITE" id="PS51406">
    <property type="entry name" value="FIBRINOGEN_C_2"/>
    <property type="match status" value="1"/>
</dbReference>